<evidence type="ECO:0000313" key="1">
    <source>
        <dbReference type="EMBL" id="PFG41334.1"/>
    </source>
</evidence>
<sequence>MTSGKAMRWGAISLIAAAGIAVLATTAMPRAPERPESLEVVLSDASTRKGAECDPAVYAETFFDGTQVEISDGAGTVLTSATVSEPVTSGQRGCAWTVTFDSLPQSETYVLTLRNENSPNREHAYTYTAAELAEDSSLWVAVVR</sequence>
<evidence type="ECO:0000313" key="2">
    <source>
        <dbReference type="Proteomes" id="UP000222106"/>
    </source>
</evidence>
<dbReference type="RefSeq" id="WP_143427084.1">
    <property type="nucleotide sequence ID" value="NZ_PDJI01000004.1"/>
</dbReference>
<comment type="caution">
    <text evidence="1">The sequence shown here is derived from an EMBL/GenBank/DDBJ whole genome shotgun (WGS) entry which is preliminary data.</text>
</comment>
<dbReference type="EMBL" id="PDJI01000004">
    <property type="protein sequence ID" value="PFG41334.1"/>
    <property type="molecule type" value="Genomic_DNA"/>
</dbReference>
<protein>
    <submittedName>
        <fullName evidence="1">Uncharacterized protein</fullName>
    </submittedName>
</protein>
<name>A0A2A9EQU1_9MICO</name>
<proteinExistence type="predicted"/>
<accession>A0A2A9EQU1</accession>
<organism evidence="1 2">
    <name type="scientific">Georgenia soli</name>
    <dbReference type="NCBI Taxonomy" id="638953"/>
    <lineage>
        <taxon>Bacteria</taxon>
        <taxon>Bacillati</taxon>
        <taxon>Actinomycetota</taxon>
        <taxon>Actinomycetes</taxon>
        <taxon>Micrococcales</taxon>
        <taxon>Bogoriellaceae</taxon>
        <taxon>Georgenia</taxon>
    </lineage>
</organism>
<dbReference type="OrthoDB" id="5150203at2"/>
<gene>
    <name evidence="1" type="ORF">ATJ97_3886</name>
</gene>
<dbReference type="AlphaFoldDB" id="A0A2A9EQU1"/>
<reference evidence="1 2" key="1">
    <citation type="submission" date="2017-10" db="EMBL/GenBank/DDBJ databases">
        <title>Sequencing the genomes of 1000 actinobacteria strains.</title>
        <authorList>
            <person name="Klenk H.-P."/>
        </authorList>
    </citation>
    <scope>NUCLEOTIDE SEQUENCE [LARGE SCALE GENOMIC DNA]</scope>
    <source>
        <strain evidence="1 2">DSM 21838</strain>
    </source>
</reference>
<dbReference type="Proteomes" id="UP000222106">
    <property type="component" value="Unassembled WGS sequence"/>
</dbReference>
<keyword evidence="2" id="KW-1185">Reference proteome</keyword>